<feature type="domain" description="PITH" evidence="4">
    <location>
        <begin position="131"/>
        <end position="322"/>
    </location>
</feature>
<dbReference type="PROSITE" id="PS00194">
    <property type="entry name" value="THIOREDOXIN_1"/>
    <property type="match status" value="1"/>
</dbReference>
<evidence type="ECO:0000256" key="2">
    <source>
        <dbReference type="ARBA" id="ARBA00023157"/>
    </source>
</evidence>
<proteinExistence type="inferred from homology"/>
<dbReference type="Proteomes" id="UP001586593">
    <property type="component" value="Unassembled WGS sequence"/>
</dbReference>
<dbReference type="EMBL" id="JAZHXJ010000066">
    <property type="protein sequence ID" value="KAL1877341.1"/>
    <property type="molecule type" value="Genomic_DNA"/>
</dbReference>
<gene>
    <name evidence="5" type="ORF">VTK73DRAFT_8714</name>
</gene>
<reference evidence="5 6" key="1">
    <citation type="journal article" date="2024" name="Commun. Biol.">
        <title>Comparative genomic analysis of thermophilic fungi reveals convergent evolutionary adaptations and gene losses.</title>
        <authorList>
            <person name="Steindorff A.S."/>
            <person name="Aguilar-Pontes M.V."/>
            <person name="Robinson A.J."/>
            <person name="Andreopoulos B."/>
            <person name="LaButti K."/>
            <person name="Kuo A."/>
            <person name="Mondo S."/>
            <person name="Riley R."/>
            <person name="Otillar R."/>
            <person name="Haridas S."/>
            <person name="Lipzen A."/>
            <person name="Grimwood J."/>
            <person name="Schmutz J."/>
            <person name="Clum A."/>
            <person name="Reid I.D."/>
            <person name="Moisan M.C."/>
            <person name="Butler G."/>
            <person name="Nguyen T.T.M."/>
            <person name="Dewar K."/>
            <person name="Conant G."/>
            <person name="Drula E."/>
            <person name="Henrissat B."/>
            <person name="Hansel C."/>
            <person name="Singer S."/>
            <person name="Hutchinson M.I."/>
            <person name="de Vries R.P."/>
            <person name="Natvig D.O."/>
            <person name="Powell A.J."/>
            <person name="Tsang A."/>
            <person name="Grigoriev I.V."/>
        </authorList>
    </citation>
    <scope>NUCLEOTIDE SEQUENCE [LARGE SCALE GENOMIC DNA]</scope>
    <source>
        <strain evidence="5 6">ATCC 24622</strain>
    </source>
</reference>
<name>A0ABR3XMY6_9PEZI</name>
<evidence type="ECO:0008006" key="7">
    <source>
        <dbReference type="Google" id="ProtNLM"/>
    </source>
</evidence>
<dbReference type="InterPro" id="IPR037047">
    <property type="entry name" value="PITH_dom_sf"/>
</dbReference>
<dbReference type="InterPro" id="IPR036249">
    <property type="entry name" value="Thioredoxin-like_sf"/>
</dbReference>
<dbReference type="PROSITE" id="PS51352">
    <property type="entry name" value="THIOREDOXIN_2"/>
    <property type="match status" value="1"/>
</dbReference>
<dbReference type="InterPro" id="IPR010400">
    <property type="entry name" value="PITH_dom"/>
</dbReference>
<evidence type="ECO:0000313" key="6">
    <source>
        <dbReference type="Proteomes" id="UP001586593"/>
    </source>
</evidence>
<keyword evidence="2" id="KW-1015">Disulfide bond</keyword>
<dbReference type="Gene3D" id="3.40.30.10">
    <property type="entry name" value="Glutaredoxin"/>
    <property type="match status" value="1"/>
</dbReference>
<keyword evidence="6" id="KW-1185">Reference proteome</keyword>
<evidence type="ECO:0000259" key="4">
    <source>
        <dbReference type="PROSITE" id="PS51532"/>
    </source>
</evidence>
<accession>A0ABR3XMY6</accession>
<dbReference type="PANTHER" id="PTHR46115">
    <property type="entry name" value="THIOREDOXIN-LIKE PROTEIN 1"/>
    <property type="match status" value="1"/>
</dbReference>
<protein>
    <recommendedName>
        <fullName evidence="7">Thioredoxin</fullName>
    </recommendedName>
</protein>
<dbReference type="InterPro" id="IPR008979">
    <property type="entry name" value="Galactose-bd-like_sf"/>
</dbReference>
<dbReference type="InterPro" id="IPR013766">
    <property type="entry name" value="Thioredoxin_domain"/>
</dbReference>
<evidence type="ECO:0000256" key="1">
    <source>
        <dbReference type="ARBA" id="ARBA00008987"/>
    </source>
</evidence>
<dbReference type="CDD" id="cd02947">
    <property type="entry name" value="TRX_family"/>
    <property type="match status" value="1"/>
</dbReference>
<dbReference type="PROSITE" id="PS51532">
    <property type="entry name" value="PITH"/>
    <property type="match status" value="1"/>
</dbReference>
<dbReference type="PRINTS" id="PR00421">
    <property type="entry name" value="THIOREDOXIN"/>
</dbReference>
<comment type="caution">
    <text evidence="5">The sequence shown here is derived from an EMBL/GenBank/DDBJ whole genome shotgun (WGS) entry which is preliminary data.</text>
</comment>
<evidence type="ECO:0000259" key="3">
    <source>
        <dbReference type="PROSITE" id="PS51352"/>
    </source>
</evidence>
<dbReference type="Pfam" id="PF00085">
    <property type="entry name" value="Thioredoxin"/>
    <property type="match status" value="1"/>
</dbReference>
<sequence length="324" mass="35498">MSQTVLIGSSAQLQGLLKSSKIVVADFYADWCGPCNQIAPIYEQLSQRLSRPNAITFVKIDTEAHKDIAQAYQITALPTFIVFRDGQIVEKSQGADPRRLQAVVKKLAAEVRSVQDGTVGGSSSDSSGSWLGAELPRGYGDVTNQIEVQRCELLNVDTNAGSVRVLFDTSKPSALTGKGGATKDWVESDTDEQLMLFIPFQSMIKLHTLQITSLPPSDGEDAPMRPRTIKLFSNKPHNLGFDEADDMIATQVIELSEDNWNKDGTANVPLRYVKFQNINSLVLFVVDGDGDGDKVRLDRLRLIGEAGEKREMGKLEKIGDEPGE</sequence>
<evidence type="ECO:0000313" key="5">
    <source>
        <dbReference type="EMBL" id="KAL1877341.1"/>
    </source>
</evidence>
<dbReference type="Gene3D" id="2.60.120.470">
    <property type="entry name" value="PITH domain"/>
    <property type="match status" value="1"/>
</dbReference>
<dbReference type="SUPFAM" id="SSF49785">
    <property type="entry name" value="Galactose-binding domain-like"/>
    <property type="match status" value="1"/>
</dbReference>
<dbReference type="InterPro" id="IPR017937">
    <property type="entry name" value="Thioredoxin_CS"/>
</dbReference>
<dbReference type="SUPFAM" id="SSF52833">
    <property type="entry name" value="Thioredoxin-like"/>
    <property type="match status" value="1"/>
</dbReference>
<comment type="similarity">
    <text evidence="1">Belongs to the thioredoxin family.</text>
</comment>
<feature type="domain" description="Thioredoxin" evidence="3">
    <location>
        <begin position="1"/>
        <end position="109"/>
    </location>
</feature>
<dbReference type="Pfam" id="PF06201">
    <property type="entry name" value="PITH"/>
    <property type="match status" value="1"/>
</dbReference>
<organism evidence="5 6">
    <name type="scientific">Phialemonium thermophilum</name>
    <dbReference type="NCBI Taxonomy" id="223376"/>
    <lineage>
        <taxon>Eukaryota</taxon>
        <taxon>Fungi</taxon>
        <taxon>Dikarya</taxon>
        <taxon>Ascomycota</taxon>
        <taxon>Pezizomycotina</taxon>
        <taxon>Sordariomycetes</taxon>
        <taxon>Sordariomycetidae</taxon>
        <taxon>Cephalothecales</taxon>
        <taxon>Cephalothecaceae</taxon>
        <taxon>Phialemonium</taxon>
    </lineage>
</organism>